<keyword evidence="5" id="KW-1185">Reference proteome</keyword>
<dbReference type="GO" id="GO:0005737">
    <property type="term" value="C:cytoplasm"/>
    <property type="evidence" value="ECO:0007669"/>
    <property type="project" value="TreeGrafter"/>
</dbReference>
<dbReference type="InterPro" id="IPR043162">
    <property type="entry name" value="DOCK_C_lobe_C"/>
</dbReference>
<dbReference type="Pfam" id="PF06920">
    <property type="entry name" value="DHR-2_Lobe_A"/>
    <property type="match status" value="1"/>
</dbReference>
<feature type="non-terminal residue" evidence="4">
    <location>
        <position position="1"/>
    </location>
</feature>
<dbReference type="GO" id="GO:0005085">
    <property type="term" value="F:guanyl-nucleotide exchange factor activity"/>
    <property type="evidence" value="ECO:0007669"/>
    <property type="project" value="UniProtKB-KW"/>
</dbReference>
<dbReference type="Pfam" id="PF20422">
    <property type="entry name" value="DHR-2_Lobe_B"/>
    <property type="match status" value="1"/>
</dbReference>
<sequence>MSERDYVQLFEIRSHRQRKELLCHIFAAFHATLNHFPAHWSAMKMTANHVILCSLQELCAIMSRDFLGGAFDIVVWRSFFSLAISFLTQPGLQLERYSWFKQHAITDRYGDMRVLMGFQLVACWEQLGASKIGFIPALVSPFLEVTLVPEADLRKATIPIFYDMIDVEYNANGNFKQVECALIDKLDILVNNGAGDPEFRELLSTILNDKLSQLNPLWREDGLRLINSLSKLMSLLIDYRTVMSGDGDSVLMCTYALLRFYRDEICSSNRTAIMLRYISKLSALHIPLGNFAESAFALQLHTNLLSWDAAEYLKKEALYQQIIDYFDRGSCWEEGVNMCKELAPVYERQYALDKLSQVLKRHSAFLDKILTKLRPENEYFRVGFYGLDFPSFLQNRVFIFRGLELEKIGAFTQRIQSEFPSAQLMTKNVPPDESITESQSQNIQIVAVKPVPEPPHILKNECNIGTGSSQIPDTALNYYSTNCVRKFIYDRPVQRAPFDPNNEFKSLWIERTCCQIEHQLPGVLRMFEVVATHVTQVSPIEHACETIENMNAELSKLISSFTTDAKYESISPLSMRLQGILEAAVNGGVAKYMDAFLVPAFIAANPNLSSYIVRLKSGIAHQVRILEGGLTLHGRLAPQAVRPLHQRLVERFQTMRAHIHQSNVDNRPSILSQPLPPIPSSDSLKKSVVIVAGATDMPPIYGQMLDENIYSVPQDQPNPS</sequence>
<accession>A0A7R9QWS5</accession>
<feature type="domain" description="DOCKER" evidence="3">
    <location>
        <begin position="244"/>
        <end position="668"/>
    </location>
</feature>
<comment type="similarity">
    <text evidence="2">Belongs to the DOCK family.</text>
</comment>
<dbReference type="AlphaFoldDB" id="A0A7R9QWS5"/>
<dbReference type="InterPro" id="IPR027357">
    <property type="entry name" value="DOCKER_dom"/>
</dbReference>
<dbReference type="PANTHER" id="PTHR45653">
    <property type="entry name" value="DEDICATOR OF CYTOKINESIS"/>
    <property type="match status" value="1"/>
</dbReference>
<dbReference type="PROSITE" id="PS51651">
    <property type="entry name" value="DOCKER"/>
    <property type="match status" value="1"/>
</dbReference>
<dbReference type="Gene3D" id="1.25.40.410">
    <property type="match status" value="1"/>
</dbReference>
<dbReference type="GO" id="GO:0007264">
    <property type="term" value="P:small GTPase-mediated signal transduction"/>
    <property type="evidence" value="ECO:0007669"/>
    <property type="project" value="InterPro"/>
</dbReference>
<dbReference type="InterPro" id="IPR046770">
    <property type="entry name" value="DOCKER_Lobe_B"/>
</dbReference>
<dbReference type="Gene3D" id="1.20.58.740">
    <property type="match status" value="1"/>
</dbReference>
<dbReference type="Proteomes" id="UP000728032">
    <property type="component" value="Unassembled WGS sequence"/>
</dbReference>
<evidence type="ECO:0000313" key="5">
    <source>
        <dbReference type="Proteomes" id="UP000728032"/>
    </source>
</evidence>
<reference evidence="4" key="1">
    <citation type="submission" date="2020-11" db="EMBL/GenBank/DDBJ databases">
        <authorList>
            <person name="Tran Van P."/>
        </authorList>
    </citation>
    <scope>NUCLEOTIDE SEQUENCE</scope>
</reference>
<dbReference type="OrthoDB" id="18896at2759"/>
<dbReference type="Pfam" id="PF23554">
    <property type="entry name" value="TPR_DOCK"/>
    <property type="match status" value="1"/>
</dbReference>
<dbReference type="InterPro" id="IPR046769">
    <property type="entry name" value="DOCKER_Lobe_A"/>
</dbReference>
<protein>
    <recommendedName>
        <fullName evidence="3">DOCKER domain-containing protein</fullName>
    </recommendedName>
</protein>
<dbReference type="InterPro" id="IPR056372">
    <property type="entry name" value="TPR_DOCK"/>
</dbReference>
<gene>
    <name evidence="4" type="ORF">ONB1V03_LOCUS16688</name>
</gene>
<dbReference type="EMBL" id="CAJPVJ010019317">
    <property type="protein sequence ID" value="CAG2177256.1"/>
    <property type="molecule type" value="Genomic_DNA"/>
</dbReference>
<dbReference type="InterPro" id="IPR043161">
    <property type="entry name" value="DOCK_C_lobe_A"/>
</dbReference>
<evidence type="ECO:0000259" key="3">
    <source>
        <dbReference type="PROSITE" id="PS51651"/>
    </source>
</evidence>
<evidence type="ECO:0000256" key="1">
    <source>
        <dbReference type="ARBA" id="ARBA00022658"/>
    </source>
</evidence>
<dbReference type="EMBL" id="OC934142">
    <property type="protein sequence ID" value="CAD7660118.1"/>
    <property type="molecule type" value="Genomic_DNA"/>
</dbReference>
<dbReference type="InterPro" id="IPR026791">
    <property type="entry name" value="DOCK"/>
</dbReference>
<dbReference type="Pfam" id="PF20421">
    <property type="entry name" value="DHR-2_Lobe_C"/>
    <property type="match status" value="1"/>
</dbReference>
<proteinExistence type="inferred from homology"/>
<evidence type="ECO:0000256" key="2">
    <source>
        <dbReference type="PROSITE-ProRule" id="PRU00984"/>
    </source>
</evidence>
<name>A0A7R9QWS5_9ACAR</name>
<dbReference type="PANTHER" id="PTHR45653:SF12">
    <property type="entry name" value="SPONGE, ISOFORM E"/>
    <property type="match status" value="1"/>
</dbReference>
<organism evidence="4">
    <name type="scientific">Oppiella nova</name>
    <dbReference type="NCBI Taxonomy" id="334625"/>
    <lineage>
        <taxon>Eukaryota</taxon>
        <taxon>Metazoa</taxon>
        <taxon>Ecdysozoa</taxon>
        <taxon>Arthropoda</taxon>
        <taxon>Chelicerata</taxon>
        <taxon>Arachnida</taxon>
        <taxon>Acari</taxon>
        <taxon>Acariformes</taxon>
        <taxon>Sarcoptiformes</taxon>
        <taxon>Oribatida</taxon>
        <taxon>Brachypylina</taxon>
        <taxon>Oppioidea</taxon>
        <taxon>Oppiidae</taxon>
        <taxon>Oppiella</taxon>
    </lineage>
</organism>
<dbReference type="GO" id="GO:0005886">
    <property type="term" value="C:plasma membrane"/>
    <property type="evidence" value="ECO:0007669"/>
    <property type="project" value="TreeGrafter"/>
</dbReference>
<keyword evidence="1" id="KW-0344">Guanine-nucleotide releasing factor</keyword>
<dbReference type="InterPro" id="IPR046773">
    <property type="entry name" value="DOCKER_Lobe_C"/>
</dbReference>
<evidence type="ECO:0000313" key="4">
    <source>
        <dbReference type="EMBL" id="CAD7660118.1"/>
    </source>
</evidence>
<dbReference type="GO" id="GO:0031267">
    <property type="term" value="F:small GTPase binding"/>
    <property type="evidence" value="ECO:0007669"/>
    <property type="project" value="TreeGrafter"/>
</dbReference>